<dbReference type="RefSeq" id="WP_045672207.1">
    <property type="nucleotide sequence ID" value="NZ_CP011058.1"/>
</dbReference>
<dbReference type="AlphaFoldDB" id="A0A0D5NP56"/>
<reference evidence="8 9" key="1">
    <citation type="journal article" date="2015" name="J. Biotechnol.">
        <title>Complete genome sequence of Paenibacillus beijingensis 7188(T) (=DSM 24997(T)), a novel rhizobacterium from jujube garden soil.</title>
        <authorList>
            <person name="Kwak Y."/>
            <person name="Shin J.H."/>
        </authorList>
    </citation>
    <scope>NUCLEOTIDE SEQUENCE [LARGE SCALE GENOMIC DNA]</scope>
    <source>
        <strain evidence="8 9">DSM 24997</strain>
    </source>
</reference>
<dbReference type="PROSITE" id="PS50983">
    <property type="entry name" value="FE_B12_PBP"/>
    <property type="match status" value="1"/>
</dbReference>
<proteinExistence type="inferred from homology"/>
<dbReference type="PANTHER" id="PTHR30532:SF29">
    <property type="entry name" value="FE(3+) DICITRATE-BINDING PERIPLASMIC PROTEIN"/>
    <property type="match status" value="1"/>
</dbReference>
<dbReference type="SUPFAM" id="SSF53807">
    <property type="entry name" value="Helical backbone' metal receptor"/>
    <property type="match status" value="1"/>
</dbReference>
<sequence length="347" mass="38190">MLFRSRYAVLILTVFVFLLAACGNNGGASSENSASSSTNTASSTSANSSTTTSTEAASEVRTFKDAFGDVEIKGVPQRVVALDWVYIEDVLATGIQPVGAADIEGYKTWVKVKVPLGDDVQDVGARFEPNLEQITALKPDLIIGVKFRHEKIADQLRAIAPTLIFDPISEEALKDGYKEMEDTFMTIADVLGKKDEGQKMLDNLEVIYSNAKEKLRENKAGTSYVLTQAYSYQNAASFRLFTDTSFPVHILSKLGMTNAYKADKLEEFGMSETTVETLTKVQDASLITMIQTDDEFLNNFMKDNPVWTNLKFVKESRIYPLGGDTWPFGGPLSAETFTERVVSVLGQ</sequence>
<protein>
    <recommendedName>
        <fullName evidence="7">Fe/B12 periplasmic-binding domain-containing protein</fullName>
    </recommendedName>
</protein>
<dbReference type="Gene3D" id="3.40.50.1980">
    <property type="entry name" value="Nitrogenase molybdenum iron protein domain"/>
    <property type="match status" value="2"/>
</dbReference>
<dbReference type="Proteomes" id="UP000032633">
    <property type="component" value="Chromosome"/>
</dbReference>
<dbReference type="CDD" id="cd01146">
    <property type="entry name" value="FhuD"/>
    <property type="match status" value="1"/>
</dbReference>
<keyword evidence="3" id="KW-0813">Transport</keyword>
<evidence type="ECO:0000259" key="7">
    <source>
        <dbReference type="PROSITE" id="PS50983"/>
    </source>
</evidence>
<dbReference type="PANTHER" id="PTHR30532">
    <property type="entry name" value="IRON III DICITRATE-BINDING PERIPLASMIC PROTEIN"/>
    <property type="match status" value="1"/>
</dbReference>
<evidence type="ECO:0000256" key="1">
    <source>
        <dbReference type="ARBA" id="ARBA00004196"/>
    </source>
</evidence>
<dbReference type="InterPro" id="IPR051313">
    <property type="entry name" value="Bact_iron-sidero_bind"/>
</dbReference>
<evidence type="ECO:0000256" key="3">
    <source>
        <dbReference type="ARBA" id="ARBA00022448"/>
    </source>
</evidence>
<comment type="subcellular location">
    <subcellularLocation>
        <location evidence="1">Cell envelope</location>
    </subcellularLocation>
</comment>
<name>A0A0D5NP56_9BACL</name>
<dbReference type="InterPro" id="IPR002491">
    <property type="entry name" value="ABC_transptr_periplasmic_BD"/>
</dbReference>
<dbReference type="PATRIC" id="fig|1126833.4.peg.4877"/>
<evidence type="ECO:0000313" key="8">
    <source>
        <dbReference type="EMBL" id="AJY76782.1"/>
    </source>
</evidence>
<dbReference type="OrthoDB" id="9793175at2"/>
<comment type="similarity">
    <text evidence="2">Belongs to the bacterial solute-binding protein 8 family.</text>
</comment>
<evidence type="ECO:0000256" key="5">
    <source>
        <dbReference type="SAM" id="MobiDB-lite"/>
    </source>
</evidence>
<reference evidence="9" key="2">
    <citation type="submission" date="2015-03" db="EMBL/GenBank/DDBJ databases">
        <title>Genome sequence of Paenibacillus beijingensis strain DSM 24997T.</title>
        <authorList>
            <person name="Kwak Y."/>
            <person name="Shin J.-H."/>
        </authorList>
    </citation>
    <scope>NUCLEOTIDE SEQUENCE [LARGE SCALE GENOMIC DNA]</scope>
    <source>
        <strain evidence="9">DSM 24997</strain>
    </source>
</reference>
<evidence type="ECO:0000256" key="2">
    <source>
        <dbReference type="ARBA" id="ARBA00008814"/>
    </source>
</evidence>
<feature type="chain" id="PRO_5039624821" description="Fe/B12 periplasmic-binding domain-containing protein" evidence="6">
    <location>
        <begin position="21"/>
        <end position="347"/>
    </location>
</feature>
<evidence type="ECO:0000256" key="6">
    <source>
        <dbReference type="SAM" id="SignalP"/>
    </source>
</evidence>
<dbReference type="KEGG" id="pbj:VN24_22205"/>
<evidence type="ECO:0000313" key="9">
    <source>
        <dbReference type="Proteomes" id="UP000032633"/>
    </source>
</evidence>
<dbReference type="GO" id="GO:0030288">
    <property type="term" value="C:outer membrane-bounded periplasmic space"/>
    <property type="evidence" value="ECO:0007669"/>
    <property type="project" value="TreeGrafter"/>
</dbReference>
<organism evidence="8 9">
    <name type="scientific">Paenibacillus beijingensis</name>
    <dbReference type="NCBI Taxonomy" id="1126833"/>
    <lineage>
        <taxon>Bacteria</taxon>
        <taxon>Bacillati</taxon>
        <taxon>Bacillota</taxon>
        <taxon>Bacilli</taxon>
        <taxon>Bacillales</taxon>
        <taxon>Paenibacillaceae</taxon>
        <taxon>Paenibacillus</taxon>
    </lineage>
</organism>
<keyword evidence="4 6" id="KW-0732">Signal</keyword>
<feature type="domain" description="Fe/B12 periplasmic-binding" evidence="7">
    <location>
        <begin position="78"/>
        <end position="347"/>
    </location>
</feature>
<evidence type="ECO:0000256" key="4">
    <source>
        <dbReference type="ARBA" id="ARBA00022729"/>
    </source>
</evidence>
<feature type="region of interest" description="Disordered" evidence="5">
    <location>
        <begin position="29"/>
        <end position="55"/>
    </location>
</feature>
<dbReference type="STRING" id="1126833.VN24_22205"/>
<dbReference type="PROSITE" id="PS51257">
    <property type="entry name" value="PROKAR_LIPOPROTEIN"/>
    <property type="match status" value="1"/>
</dbReference>
<dbReference type="Pfam" id="PF01497">
    <property type="entry name" value="Peripla_BP_2"/>
    <property type="match status" value="1"/>
</dbReference>
<keyword evidence="9" id="KW-1185">Reference proteome</keyword>
<dbReference type="GO" id="GO:1901678">
    <property type="term" value="P:iron coordination entity transport"/>
    <property type="evidence" value="ECO:0007669"/>
    <property type="project" value="UniProtKB-ARBA"/>
</dbReference>
<gene>
    <name evidence="8" type="ORF">VN24_22205</name>
</gene>
<dbReference type="EMBL" id="CP011058">
    <property type="protein sequence ID" value="AJY76782.1"/>
    <property type="molecule type" value="Genomic_DNA"/>
</dbReference>
<feature type="signal peptide" evidence="6">
    <location>
        <begin position="1"/>
        <end position="20"/>
    </location>
</feature>
<dbReference type="HOGENOM" id="CLU_038034_10_1_9"/>
<dbReference type="PRINTS" id="PR01715">
    <property type="entry name" value="FERRIBNDNGPP"/>
</dbReference>
<accession>A0A0D5NP56</accession>